<reference evidence="1 2" key="1">
    <citation type="submission" date="2014-03" db="EMBL/GenBank/DDBJ databases">
        <title>The genomes of two eusocial bee gut symbionts.</title>
        <authorList>
            <person name="Kwong W.K."/>
            <person name="Engel P."/>
            <person name="Koch H."/>
            <person name="Moran N.A."/>
        </authorList>
    </citation>
    <scope>NUCLEOTIDE SEQUENCE [LARGE SCALE GENOMIC DNA]</scope>
    <source>
        <strain evidence="2">wkB29</strain>
    </source>
</reference>
<evidence type="ECO:0000313" key="1">
    <source>
        <dbReference type="EMBL" id="KDN14390.1"/>
    </source>
</evidence>
<proteinExistence type="predicted"/>
<dbReference type="EMBL" id="JFZV01000007">
    <property type="protein sequence ID" value="KDN14390.1"/>
    <property type="molecule type" value="Genomic_DNA"/>
</dbReference>
<keyword evidence="2" id="KW-1185">Reference proteome</keyword>
<name>A0A836MQL8_9NEIS</name>
<organism evidence="1 2">
    <name type="scientific">Snodgrassella communis</name>
    <dbReference type="NCBI Taxonomy" id="2946699"/>
    <lineage>
        <taxon>Bacteria</taxon>
        <taxon>Pseudomonadati</taxon>
        <taxon>Pseudomonadota</taxon>
        <taxon>Betaproteobacteria</taxon>
        <taxon>Neisseriales</taxon>
        <taxon>Neisseriaceae</taxon>
        <taxon>Snodgrassella</taxon>
    </lineage>
</organism>
<gene>
    <name evidence="1" type="ORF">SALWKB29_1479</name>
</gene>
<evidence type="ECO:0000313" key="2">
    <source>
        <dbReference type="Proteomes" id="UP000027170"/>
    </source>
</evidence>
<sequence>MPDIEVKTQPFNFSKTSCKPEYDMMPIPNARKTRTTMELKTDVNTVTRAGII</sequence>
<protein>
    <submittedName>
        <fullName evidence="1">Uncharacterized protein</fullName>
    </submittedName>
</protein>
<dbReference type="AlphaFoldDB" id="A0A836MQL8"/>
<accession>A0A836MQL8</accession>
<dbReference type="Proteomes" id="UP000027170">
    <property type="component" value="Unassembled WGS sequence"/>
</dbReference>
<comment type="caution">
    <text evidence="1">The sequence shown here is derived from an EMBL/GenBank/DDBJ whole genome shotgun (WGS) entry which is preliminary data.</text>
</comment>